<protein>
    <submittedName>
        <fullName evidence="2">Uncharacterized protein</fullName>
    </submittedName>
</protein>
<keyword evidence="3" id="KW-1185">Reference proteome</keyword>
<keyword evidence="1" id="KW-1133">Transmembrane helix</keyword>
<feature type="transmembrane region" description="Helical" evidence="1">
    <location>
        <begin position="6"/>
        <end position="28"/>
    </location>
</feature>
<reference evidence="2 3" key="1">
    <citation type="submission" date="2023-02" db="EMBL/GenBank/DDBJ databases">
        <title>Evolution of Hrp T3SS in non-pathogenic Pseudomonas fluorescens.</title>
        <authorList>
            <person name="Liao K."/>
            <person name="Wei H."/>
            <person name="Gu Y."/>
        </authorList>
    </citation>
    <scope>NUCLEOTIDE SEQUENCE [LARGE SCALE GENOMIC DNA]</scope>
    <source>
        <strain evidence="2 3">FP2043</strain>
    </source>
</reference>
<proteinExistence type="predicted"/>
<evidence type="ECO:0000313" key="2">
    <source>
        <dbReference type="EMBL" id="WLH05719.1"/>
    </source>
</evidence>
<dbReference type="RefSeq" id="WP_305387927.1">
    <property type="nucleotide sequence ID" value="NZ_CP117450.1"/>
</dbReference>
<sequence length="145" mass="16460">MSLVIDAVSFLSDLLTVIASSIAVYLFLAKRKELSSVFSLLVNYTFQMSLAEIKEKLERLNDYNAKDPESIEIIENIFHEIIGQVRGNDKLSGHFAELMARMEELTTNKKTLTEPKKRAVVSELRERLRNLNIENIDGLVGSETK</sequence>
<name>A0ABY9FQZ6_9PSED</name>
<evidence type="ECO:0000256" key="1">
    <source>
        <dbReference type="SAM" id="Phobius"/>
    </source>
</evidence>
<gene>
    <name evidence="2" type="ORF">PSH67_23205</name>
</gene>
<dbReference type="Proteomes" id="UP001236748">
    <property type="component" value="Chromosome"/>
</dbReference>
<dbReference type="EMBL" id="CP117450">
    <property type="protein sequence ID" value="WLH05719.1"/>
    <property type="molecule type" value="Genomic_DNA"/>
</dbReference>
<accession>A0ABY9FQZ6</accession>
<keyword evidence="1" id="KW-0472">Membrane</keyword>
<organism evidence="2 3">
    <name type="scientific">Pseudomonas lurida</name>
    <dbReference type="NCBI Taxonomy" id="244566"/>
    <lineage>
        <taxon>Bacteria</taxon>
        <taxon>Pseudomonadati</taxon>
        <taxon>Pseudomonadota</taxon>
        <taxon>Gammaproteobacteria</taxon>
        <taxon>Pseudomonadales</taxon>
        <taxon>Pseudomonadaceae</taxon>
        <taxon>Pseudomonas</taxon>
    </lineage>
</organism>
<evidence type="ECO:0000313" key="3">
    <source>
        <dbReference type="Proteomes" id="UP001236748"/>
    </source>
</evidence>
<keyword evidence="1" id="KW-0812">Transmembrane</keyword>